<accession>A0AC61MVV4</accession>
<reference evidence="1" key="1">
    <citation type="submission" date="2021-01" db="EMBL/GenBank/DDBJ databases">
        <title>Complete genome sequence of Clostridiales bacterium R-7.</title>
        <authorList>
            <person name="Mahoney-Kurpe S.C."/>
            <person name="Palevich N."/>
            <person name="Koike S."/>
            <person name="Moon C.D."/>
            <person name="Attwood G.T."/>
        </authorList>
    </citation>
    <scope>NUCLEOTIDE SEQUENCE</scope>
    <source>
        <strain evidence="1">R-7</strain>
    </source>
</reference>
<gene>
    <name evidence="1" type="ORF">JYE49_12765</name>
</gene>
<protein>
    <submittedName>
        <fullName evidence="1">Oligosaccharide flippase family protein</fullName>
    </submittedName>
</protein>
<dbReference type="EMBL" id="CP068393">
    <property type="protein sequence ID" value="QUC66710.1"/>
    <property type="molecule type" value="Genomic_DNA"/>
</dbReference>
<sequence>MGKLTDKYRNIPVTVKVSSAYVLCSVLQRCLLFLTMPLFTRLLTTEQYGQVIIYSSWQGLLQIFLTLNLAYGSFSPAMVKFESDRDGYIASVEGICLLLSGFFLLIYLPFASLWNQLFELPTSIMCLMVAETLSVTALLLWSGKKRFEFKYISVVLVTLAIAVATPLLQYVLVITNEEKGYARIWGMAIVNIVAGGVFFVLNIIRGKTVFRRQYWKYALGFNIPLLAYYLSQMVFNQSDRIMISHMVGMDKSAVYGVAYNLAVVLTFVLDAINNAYIPWLYEKLGKGQEKENRSVSLGIAALMALLLSGVIWFAPEIVLVMAGEKYLEAVYVVPPVALSLLLLFYSQLFANVEFYYEEKRSLVWASLGAAVTNLILNWIFIRLYGYVAAAYTTLFSYLVFALCNCLAMKRILKRRGLQDQGYNYRGMIMLFIAACGLTAAGAALYGSLPARIIAAVLTLGVLFLQRGKILTLIRTIRRKDDQ</sequence>
<evidence type="ECO:0000313" key="2">
    <source>
        <dbReference type="Proteomes" id="UP000682782"/>
    </source>
</evidence>
<name>A0AC61MVV4_9FIRM</name>
<keyword evidence="2" id="KW-1185">Reference proteome</keyword>
<proteinExistence type="predicted"/>
<evidence type="ECO:0000313" key="1">
    <source>
        <dbReference type="EMBL" id="QUC66710.1"/>
    </source>
</evidence>
<dbReference type="Proteomes" id="UP000682782">
    <property type="component" value="Chromosome"/>
</dbReference>
<organism evidence="1 2">
    <name type="scientific">Aristaeella hokkaidonensis</name>
    <dbReference type="NCBI Taxonomy" id="3046382"/>
    <lineage>
        <taxon>Bacteria</taxon>
        <taxon>Bacillati</taxon>
        <taxon>Bacillota</taxon>
        <taxon>Clostridia</taxon>
        <taxon>Eubacteriales</taxon>
        <taxon>Aristaeellaceae</taxon>
        <taxon>Aristaeella</taxon>
    </lineage>
</organism>